<sequence>MVHKHHTEAASKGRISLTLHQCRSAIALLFHIPAFVFSMYGCTGTEMVRPVVPAGEDGETSFIIKTGTGIFSPAGGKTVDIFIFNDDALKRMDSYQRLEAGEDMTVAAASRKGDKIVVAIANPQQDEYEWSTVSSFETISGMYADLRREDPSSPMMTGVMRMEAADDGHFEMELQPILSEIYIRSIRCDFGGRPYVGSVLENGTVYLSNINSLAGIMEDETFVPTAPINTDGFPDEAIRSLENPGMVYAAFGCDIGSNAVHPDIRLYCYPSSGEEDSAGSPYTRLVIAGDIGGRRYYYPININRGEFGNIAGKPGIGRNCRYTLDITIRQTGSADPTVPVSPETVSIGAGIEPWNTVPEAEIKF</sequence>
<evidence type="ECO:0000313" key="2">
    <source>
        <dbReference type="Proteomes" id="UP000810252"/>
    </source>
</evidence>
<protein>
    <recommendedName>
        <fullName evidence="3">Major fimbrial subunit protein N-terminal domain-containing protein</fullName>
    </recommendedName>
</protein>
<comment type="caution">
    <text evidence="1">The sequence shown here is derived from an EMBL/GenBank/DDBJ whole genome shotgun (WGS) entry which is preliminary data.</text>
</comment>
<dbReference type="Gene3D" id="2.60.40.3690">
    <property type="match status" value="1"/>
</dbReference>
<organism evidence="1 2">
    <name type="scientific">Candidatus Cryptobacteroides merdigallinarum</name>
    <dbReference type="NCBI Taxonomy" id="2840770"/>
    <lineage>
        <taxon>Bacteria</taxon>
        <taxon>Pseudomonadati</taxon>
        <taxon>Bacteroidota</taxon>
        <taxon>Bacteroidia</taxon>
        <taxon>Bacteroidales</taxon>
        <taxon>Candidatus Cryptobacteroides</taxon>
    </lineage>
</organism>
<evidence type="ECO:0008006" key="3">
    <source>
        <dbReference type="Google" id="ProtNLM"/>
    </source>
</evidence>
<dbReference type="AlphaFoldDB" id="A0A9D9ENV6"/>
<reference evidence="1" key="2">
    <citation type="journal article" date="2021" name="PeerJ">
        <title>Extensive microbial diversity within the chicken gut microbiome revealed by metagenomics and culture.</title>
        <authorList>
            <person name="Gilroy R."/>
            <person name="Ravi A."/>
            <person name="Getino M."/>
            <person name="Pursley I."/>
            <person name="Horton D.L."/>
            <person name="Alikhan N.F."/>
            <person name="Baker D."/>
            <person name="Gharbi K."/>
            <person name="Hall N."/>
            <person name="Watson M."/>
            <person name="Adriaenssens E.M."/>
            <person name="Foster-Nyarko E."/>
            <person name="Jarju S."/>
            <person name="Secka A."/>
            <person name="Antonio M."/>
            <person name="Oren A."/>
            <person name="Chaudhuri R.R."/>
            <person name="La Ragione R."/>
            <person name="Hildebrand F."/>
            <person name="Pallen M.J."/>
        </authorList>
    </citation>
    <scope>NUCLEOTIDE SEQUENCE</scope>
    <source>
        <strain evidence="1">20514</strain>
    </source>
</reference>
<name>A0A9D9ENV6_9BACT</name>
<dbReference type="EMBL" id="JADIMQ010000070">
    <property type="protein sequence ID" value="MBO8448569.1"/>
    <property type="molecule type" value="Genomic_DNA"/>
</dbReference>
<proteinExistence type="predicted"/>
<accession>A0A9D9ENV6</accession>
<reference evidence="1" key="1">
    <citation type="submission" date="2020-10" db="EMBL/GenBank/DDBJ databases">
        <authorList>
            <person name="Gilroy R."/>
        </authorList>
    </citation>
    <scope>NUCLEOTIDE SEQUENCE</scope>
    <source>
        <strain evidence="1">20514</strain>
    </source>
</reference>
<gene>
    <name evidence="1" type="ORF">IAC29_04785</name>
</gene>
<dbReference type="Proteomes" id="UP000810252">
    <property type="component" value="Unassembled WGS sequence"/>
</dbReference>
<evidence type="ECO:0000313" key="1">
    <source>
        <dbReference type="EMBL" id="MBO8448569.1"/>
    </source>
</evidence>